<reference evidence="2" key="1">
    <citation type="journal article" date="2020" name="Stud. Mycol.">
        <title>101 Dothideomycetes genomes: a test case for predicting lifestyles and emergence of pathogens.</title>
        <authorList>
            <person name="Haridas S."/>
            <person name="Albert R."/>
            <person name="Binder M."/>
            <person name="Bloem J."/>
            <person name="Labutti K."/>
            <person name="Salamov A."/>
            <person name="Andreopoulos B."/>
            <person name="Baker S."/>
            <person name="Barry K."/>
            <person name="Bills G."/>
            <person name="Bluhm B."/>
            <person name="Cannon C."/>
            <person name="Castanera R."/>
            <person name="Culley D."/>
            <person name="Daum C."/>
            <person name="Ezra D."/>
            <person name="Gonzalez J."/>
            <person name="Henrissat B."/>
            <person name="Kuo A."/>
            <person name="Liang C."/>
            <person name="Lipzen A."/>
            <person name="Lutzoni F."/>
            <person name="Magnuson J."/>
            <person name="Mondo S."/>
            <person name="Nolan M."/>
            <person name="Ohm R."/>
            <person name="Pangilinan J."/>
            <person name="Park H.-J."/>
            <person name="Ramirez L."/>
            <person name="Alfaro M."/>
            <person name="Sun H."/>
            <person name="Tritt A."/>
            <person name="Yoshinaga Y."/>
            <person name="Zwiers L.-H."/>
            <person name="Turgeon B."/>
            <person name="Goodwin S."/>
            <person name="Spatafora J."/>
            <person name="Crous P."/>
            <person name="Grigoriev I."/>
        </authorList>
    </citation>
    <scope>NUCLEOTIDE SEQUENCE</scope>
    <source>
        <strain evidence="2">CBS 110217</strain>
    </source>
</reference>
<feature type="compositionally biased region" description="Basic and acidic residues" evidence="1">
    <location>
        <begin position="143"/>
        <end position="158"/>
    </location>
</feature>
<feature type="compositionally biased region" description="Polar residues" evidence="1">
    <location>
        <begin position="159"/>
        <end position="168"/>
    </location>
</feature>
<gene>
    <name evidence="2" type="ORF">EK21DRAFT_116683</name>
</gene>
<proteinExistence type="predicted"/>
<keyword evidence="3" id="KW-1185">Reference proteome</keyword>
<evidence type="ECO:0000313" key="2">
    <source>
        <dbReference type="EMBL" id="KAF2025599.1"/>
    </source>
</evidence>
<dbReference type="OrthoDB" id="10683006at2759"/>
<accession>A0A9P4H1J4</accession>
<dbReference type="Proteomes" id="UP000799777">
    <property type="component" value="Unassembled WGS sequence"/>
</dbReference>
<comment type="caution">
    <text evidence="2">The sequence shown here is derived from an EMBL/GenBank/DDBJ whole genome shotgun (WGS) entry which is preliminary data.</text>
</comment>
<sequence length="168" mass="19322">MSWDPANPPYPFLPGDKRPLFYNPKPSVLAAGAPEYKGPWEYRDRRSNATKRQRVKISQLVIECVTGAEDEVEGPVVGPHPEDQFKNCNDETYRSYLLRTGRAVPDQPKQYPPTYAHFIEQDEQRMQNKRRRAEDNNQNVEEVPARKIRVTEDLKEHNSAANGASQMP</sequence>
<organism evidence="2 3">
    <name type="scientific">Setomelanomma holmii</name>
    <dbReference type="NCBI Taxonomy" id="210430"/>
    <lineage>
        <taxon>Eukaryota</taxon>
        <taxon>Fungi</taxon>
        <taxon>Dikarya</taxon>
        <taxon>Ascomycota</taxon>
        <taxon>Pezizomycotina</taxon>
        <taxon>Dothideomycetes</taxon>
        <taxon>Pleosporomycetidae</taxon>
        <taxon>Pleosporales</taxon>
        <taxon>Pleosporineae</taxon>
        <taxon>Phaeosphaeriaceae</taxon>
        <taxon>Setomelanomma</taxon>
    </lineage>
</organism>
<evidence type="ECO:0000256" key="1">
    <source>
        <dbReference type="SAM" id="MobiDB-lite"/>
    </source>
</evidence>
<feature type="region of interest" description="Disordered" evidence="1">
    <location>
        <begin position="123"/>
        <end position="168"/>
    </location>
</feature>
<protein>
    <submittedName>
        <fullName evidence="2">Uncharacterized protein</fullName>
    </submittedName>
</protein>
<dbReference type="AlphaFoldDB" id="A0A9P4H1J4"/>
<dbReference type="EMBL" id="ML978262">
    <property type="protein sequence ID" value="KAF2025599.1"/>
    <property type="molecule type" value="Genomic_DNA"/>
</dbReference>
<evidence type="ECO:0000313" key="3">
    <source>
        <dbReference type="Proteomes" id="UP000799777"/>
    </source>
</evidence>
<name>A0A9P4H1J4_9PLEO</name>